<feature type="region of interest" description="Disordered" evidence="1">
    <location>
        <begin position="698"/>
        <end position="725"/>
    </location>
</feature>
<feature type="compositionally biased region" description="Low complexity" evidence="1">
    <location>
        <begin position="21"/>
        <end position="44"/>
    </location>
</feature>
<dbReference type="PANTHER" id="PTHR24216">
    <property type="entry name" value="PAXILLIN-RELATED"/>
    <property type="match status" value="1"/>
</dbReference>
<feature type="compositionally biased region" description="Low complexity" evidence="1">
    <location>
        <begin position="182"/>
        <end position="198"/>
    </location>
</feature>
<feature type="compositionally biased region" description="Polar residues" evidence="1">
    <location>
        <begin position="1"/>
        <end position="10"/>
    </location>
</feature>
<dbReference type="STRING" id="1314781.A0A165IH92"/>
<dbReference type="InterPro" id="IPR005162">
    <property type="entry name" value="Retrotrans_gag_dom"/>
</dbReference>
<feature type="region of interest" description="Disordered" evidence="1">
    <location>
        <begin position="999"/>
        <end position="1063"/>
    </location>
</feature>
<feature type="compositionally biased region" description="Polar residues" evidence="1">
    <location>
        <begin position="1021"/>
        <end position="1030"/>
    </location>
</feature>
<evidence type="ECO:0000256" key="1">
    <source>
        <dbReference type="SAM" id="MobiDB-lite"/>
    </source>
</evidence>
<feature type="region of interest" description="Disordered" evidence="1">
    <location>
        <begin position="615"/>
        <end position="635"/>
    </location>
</feature>
<feature type="compositionally biased region" description="Basic and acidic residues" evidence="1">
    <location>
        <begin position="1011"/>
        <end position="1020"/>
    </location>
</feature>
<organism evidence="3 4">
    <name type="scientific">Exidia glandulosa HHB12029</name>
    <dbReference type="NCBI Taxonomy" id="1314781"/>
    <lineage>
        <taxon>Eukaryota</taxon>
        <taxon>Fungi</taxon>
        <taxon>Dikarya</taxon>
        <taxon>Basidiomycota</taxon>
        <taxon>Agaricomycotina</taxon>
        <taxon>Agaricomycetes</taxon>
        <taxon>Auriculariales</taxon>
        <taxon>Exidiaceae</taxon>
        <taxon>Exidia</taxon>
    </lineage>
</organism>
<accession>A0A165IH92</accession>
<dbReference type="AlphaFoldDB" id="A0A165IH92"/>
<dbReference type="InParanoid" id="A0A165IH92"/>
<feature type="compositionally biased region" description="Pro residues" evidence="1">
    <location>
        <begin position="615"/>
        <end position="627"/>
    </location>
</feature>
<protein>
    <recommendedName>
        <fullName evidence="2">Retrotransposon gag domain-containing protein</fullName>
    </recommendedName>
</protein>
<feature type="compositionally biased region" description="Low complexity" evidence="1">
    <location>
        <begin position="160"/>
        <end position="171"/>
    </location>
</feature>
<feature type="compositionally biased region" description="Basic and acidic residues" evidence="1">
    <location>
        <begin position="945"/>
        <end position="963"/>
    </location>
</feature>
<evidence type="ECO:0000313" key="4">
    <source>
        <dbReference type="Proteomes" id="UP000077266"/>
    </source>
</evidence>
<keyword evidence="4" id="KW-1185">Reference proteome</keyword>
<feature type="region of interest" description="Disordered" evidence="1">
    <location>
        <begin position="890"/>
        <end position="967"/>
    </location>
</feature>
<feature type="region of interest" description="Disordered" evidence="1">
    <location>
        <begin position="1"/>
        <end position="275"/>
    </location>
</feature>
<dbReference type="PANTHER" id="PTHR24216:SF8">
    <property type="entry name" value="PAXILLIN, ISOFORM F"/>
    <property type="match status" value="1"/>
</dbReference>
<name>A0A165IH92_EXIGL</name>
<feature type="compositionally biased region" description="Pro residues" evidence="1">
    <location>
        <begin position="172"/>
        <end position="181"/>
    </location>
</feature>
<feature type="compositionally biased region" description="Polar residues" evidence="1">
    <location>
        <begin position="226"/>
        <end position="243"/>
    </location>
</feature>
<evidence type="ECO:0000259" key="2">
    <source>
        <dbReference type="Pfam" id="PF03732"/>
    </source>
</evidence>
<sequence>MSTGRRQTGRSVPRGSANPSARGRGAPAQRGRAPGAAHAVAAPDPQDPPARMRTPSPTSSHRERMPGARRATAAATPPPPYVSTSPVGSSADAEGSIDPEFAHTHPTLDDSQLFDSEPSTPESREEIVPLADVSEETARPRTASPASSNRTYDPQYFSALPTPSTVPTGLPLSPPPVPAPAPATSASTTSTTSQTVPVAPDPRFRASVRTATLTPSEFMPPRASTPGLQFPQSTPSLPSGSEVHSTHRTRSPSPVRSPISRTSTPSVASSDSNRVPASRIWAEYAERMRQVREEFEREDRSMGNTDQLTTSIRRIGLMAMRYSRLIELLGEAMSQFSDSVANPGSSMHRSLLRSIEHMLSNTTNNQLTNTQETLTEMHDRIDQLFRILANVDFTIHNGDPSNPGRIARLPDLQEMFNALDERFAELRDALKNCEGTSSSSTCPKLDTILDAVRDCVSQALVRVIDRLDALDLRLQSRLARLEDSTHQQREHCAEKMAKARDGLEDLIDRRHAEVLSDLQSHEQKAADRSLGALTYFNEEFTQLKSSLESSSQDRMTTKMAAIQSEFQDLNGRLDFMSGAFDQMMQDLRRIRNDQIGLIESSMRCPCLTRAVHEAPPAPDLPPAPKTPSVPEKEDPFLSFYRDPLRESSPRRPYGFGNNSSFHPFVPPAPAPMAPGPPTVPAAPSEDVIEVPAPAVAPDLRSDEMRRSASAPADPNRKPPKADTLPKFYGNGDDIDLWISRVTKMYTQMKWPTSYIVDNIPILLKGDALAWFDALSDEVTEHLVTWDDWADELRQAFRIANYSSHKANELRNRRLRPGESYAEYFTARTTLQRVAMPGANDEQRILDLMAGLPIEILPHLKSGLNAEPKRTLTAFRRVLLDLEPAFGRRTRFDASSSARGDRGRQATSTPRGGGPYRGTARGRYPQPSARSQIAATAEEVDDEPSDHEALQDEVRDDYSEHSDDAYDEEDANYVESFAVTTRSATRPQDTAPPIIRGARRAAGSVKAPIAARPKDSTKQLSKDNTAFTSRPSARKTRVVVSTRGARPGAGGAERSEERPSAAQTTVQPTYQYAWLKAMVTKRSSLRRRHFDEVELHDCPIINVRGADHLELPVKLYVNPSQSERIILGNDFLSYYGANVDVRKGQPATIRAAESFTIRGLHTARIQARLDGAVKTPRAIGLSDNTEQWVEVYNLEPFPVVIQRVASPSSRASSLRQKATKMRRSSARL</sequence>
<dbReference type="OrthoDB" id="2588640at2759"/>
<dbReference type="Pfam" id="PF03732">
    <property type="entry name" value="Retrotrans_gag"/>
    <property type="match status" value="1"/>
</dbReference>
<feature type="domain" description="Retrotransposon gag" evidence="2">
    <location>
        <begin position="760"/>
        <end position="851"/>
    </location>
</feature>
<feature type="compositionally biased region" description="Low complexity" evidence="1">
    <location>
        <begin position="251"/>
        <end position="266"/>
    </location>
</feature>
<dbReference type="Proteomes" id="UP000077266">
    <property type="component" value="Unassembled WGS sequence"/>
</dbReference>
<reference evidence="3 4" key="1">
    <citation type="journal article" date="2016" name="Mol. Biol. Evol.">
        <title>Comparative Genomics of Early-Diverging Mushroom-Forming Fungi Provides Insights into the Origins of Lignocellulose Decay Capabilities.</title>
        <authorList>
            <person name="Nagy L.G."/>
            <person name="Riley R."/>
            <person name="Tritt A."/>
            <person name="Adam C."/>
            <person name="Daum C."/>
            <person name="Floudas D."/>
            <person name="Sun H."/>
            <person name="Yadav J.S."/>
            <person name="Pangilinan J."/>
            <person name="Larsson K.H."/>
            <person name="Matsuura K."/>
            <person name="Barry K."/>
            <person name="Labutti K."/>
            <person name="Kuo R."/>
            <person name="Ohm R.A."/>
            <person name="Bhattacharya S.S."/>
            <person name="Shirouzu T."/>
            <person name="Yoshinaga Y."/>
            <person name="Martin F.M."/>
            <person name="Grigoriev I.V."/>
            <person name="Hibbett D.S."/>
        </authorList>
    </citation>
    <scope>NUCLEOTIDE SEQUENCE [LARGE SCALE GENOMIC DNA]</scope>
    <source>
        <strain evidence="3 4">HHB12029</strain>
    </source>
</reference>
<gene>
    <name evidence="3" type="ORF">EXIGLDRAFT_787952</name>
</gene>
<feature type="compositionally biased region" description="Polar residues" evidence="1">
    <location>
        <begin position="109"/>
        <end position="121"/>
    </location>
</feature>
<proteinExistence type="predicted"/>
<dbReference type="EMBL" id="KV425990">
    <property type="protein sequence ID" value="KZV93396.1"/>
    <property type="molecule type" value="Genomic_DNA"/>
</dbReference>
<evidence type="ECO:0000313" key="3">
    <source>
        <dbReference type="EMBL" id="KZV93396.1"/>
    </source>
</evidence>